<dbReference type="EMBL" id="WUEK01000004">
    <property type="protein sequence ID" value="MXG89624.1"/>
    <property type="molecule type" value="Genomic_DNA"/>
</dbReference>
<keyword evidence="3" id="KW-0489">Methyltransferase</keyword>
<dbReference type="Gene3D" id="3.40.50.150">
    <property type="entry name" value="Vaccinia Virus protein VP39"/>
    <property type="match status" value="1"/>
</dbReference>
<dbReference type="PANTHER" id="PTHR13627">
    <property type="entry name" value="FUKUTIN RELATED PROTEIN"/>
    <property type="match status" value="1"/>
</dbReference>
<gene>
    <name evidence="3" type="ORF">GRQ65_08685</name>
</gene>
<dbReference type="RefSeq" id="WP_160877215.1">
    <property type="nucleotide sequence ID" value="NZ_WUEK01000004.1"/>
</dbReference>
<proteinExistence type="predicted"/>
<dbReference type="InterPro" id="IPR029063">
    <property type="entry name" value="SAM-dependent_MTases_sf"/>
</dbReference>
<dbReference type="Pfam" id="PF13847">
    <property type="entry name" value="Methyltransf_31"/>
    <property type="match status" value="1"/>
</dbReference>
<dbReference type="Pfam" id="PF04991">
    <property type="entry name" value="LicD"/>
    <property type="match status" value="1"/>
</dbReference>
<feature type="domain" description="LicD/FKTN/FKRP nucleotidyltransferase" evidence="1">
    <location>
        <begin position="156"/>
        <end position="187"/>
    </location>
</feature>
<organism evidence="3 4">
    <name type="scientific">Nocardioides flavescens</name>
    <dbReference type="NCBI Taxonomy" id="2691959"/>
    <lineage>
        <taxon>Bacteria</taxon>
        <taxon>Bacillati</taxon>
        <taxon>Actinomycetota</taxon>
        <taxon>Actinomycetes</taxon>
        <taxon>Propionibacteriales</taxon>
        <taxon>Nocardioidaceae</taxon>
        <taxon>Nocardioides</taxon>
    </lineage>
</organism>
<dbReference type="GO" id="GO:0008168">
    <property type="term" value="F:methyltransferase activity"/>
    <property type="evidence" value="ECO:0007669"/>
    <property type="project" value="UniProtKB-KW"/>
</dbReference>
<protein>
    <submittedName>
        <fullName evidence="3">Methyltransferase domain-containing protein</fullName>
    </submittedName>
</protein>
<name>A0A6L7F2H5_9ACTN</name>
<keyword evidence="3" id="KW-0808">Transferase</keyword>
<dbReference type="GO" id="GO:0009100">
    <property type="term" value="P:glycoprotein metabolic process"/>
    <property type="evidence" value="ECO:0007669"/>
    <property type="project" value="UniProtKB-ARBA"/>
</dbReference>
<accession>A0A6L7F2H5</accession>
<evidence type="ECO:0000259" key="1">
    <source>
        <dbReference type="Pfam" id="PF04991"/>
    </source>
</evidence>
<dbReference type="InterPro" id="IPR025714">
    <property type="entry name" value="Methyltranfer_dom"/>
</dbReference>
<dbReference type="Proteomes" id="UP000473325">
    <property type="component" value="Unassembled WGS sequence"/>
</dbReference>
<dbReference type="SUPFAM" id="SSF53335">
    <property type="entry name" value="S-adenosyl-L-methionine-dependent methyltransferases"/>
    <property type="match status" value="1"/>
</dbReference>
<dbReference type="InterPro" id="IPR007074">
    <property type="entry name" value="LicD/FKTN/FKRP_NTP_transf"/>
</dbReference>
<keyword evidence="4" id="KW-1185">Reference proteome</keyword>
<dbReference type="AlphaFoldDB" id="A0A6L7F2H5"/>
<dbReference type="GO" id="GO:0032259">
    <property type="term" value="P:methylation"/>
    <property type="evidence" value="ECO:0007669"/>
    <property type="project" value="UniProtKB-KW"/>
</dbReference>
<evidence type="ECO:0000313" key="3">
    <source>
        <dbReference type="EMBL" id="MXG89624.1"/>
    </source>
</evidence>
<feature type="domain" description="Methyltransferase" evidence="2">
    <location>
        <begin position="360"/>
        <end position="417"/>
    </location>
</feature>
<sequence>MSRVVDRARRRVGDAGAAGAAVRDVRVDDEGITATASEEAVLDLLVDERRIFSFWLHRDGEQRGRDWHVGWPRTLQEFLVGTGRVTVAVHESGERVFDETVRLGGGDQPLAIVHPRTGQPLSLDKSWRRVVTFDTRSEHNIAPLMDAVQVVIDALREAGIEAFLAYGTLLGAVREGRLIGHDSDADLGYVSELSHPVDVIRESFRVQRALIDLGYRITRYSALAFKVDVEEGDGVVRGLDVFGGFLMDGHLHLMGEVREPFERSWIFPLGTTTLEGRTFPAPADPDRLLSAMYGAQWRTPDPAFHFSTPPSTYRRLNGWFRGLRVGRARWDRIYSRVLKGVPDPSPFVRWVAEREPDVASFVDVGCGRGADVLEMAARGVPSLGLDFQPRSYARAEARAQEQGLAGARFQTLNLLEVRQLLVIGAQLARLPGPRVVLARHLVDTLKRPARTRLWRLARMATVGPAGAPAGRFYVEFLAKAGEDGYAGRHRVRRRRAAMIVKEIEAAGGTVVHREDVEVSQSPDASRLCRLVVEWRQ</sequence>
<evidence type="ECO:0000313" key="4">
    <source>
        <dbReference type="Proteomes" id="UP000473325"/>
    </source>
</evidence>
<dbReference type="InterPro" id="IPR052613">
    <property type="entry name" value="LicD_transferase"/>
</dbReference>
<reference evidence="3 4" key="1">
    <citation type="submission" date="2019-12" db="EMBL/GenBank/DDBJ databases">
        <authorList>
            <person name="Kun Z."/>
        </authorList>
    </citation>
    <scope>NUCLEOTIDE SEQUENCE [LARGE SCALE GENOMIC DNA]</scope>
    <source>
        <strain evidence="3 4">YIM 123512</strain>
    </source>
</reference>
<comment type="caution">
    <text evidence="3">The sequence shown here is derived from an EMBL/GenBank/DDBJ whole genome shotgun (WGS) entry which is preliminary data.</text>
</comment>
<evidence type="ECO:0000259" key="2">
    <source>
        <dbReference type="Pfam" id="PF13847"/>
    </source>
</evidence>
<dbReference type="PANTHER" id="PTHR13627:SF31">
    <property type="entry name" value="RIBITOL 5-PHOSPHATE TRANSFERASE FKRP"/>
    <property type="match status" value="1"/>
</dbReference>